<protein>
    <submittedName>
        <fullName evidence="1">Uncharacterized protein</fullName>
    </submittedName>
</protein>
<accession>A0A2L0EHK3</accession>
<reference evidence="1 2" key="1">
    <citation type="submission" date="2015-09" db="EMBL/GenBank/DDBJ databases">
        <title>Sorangium comparison.</title>
        <authorList>
            <person name="Zaburannyi N."/>
            <person name="Bunk B."/>
            <person name="Overmann J."/>
            <person name="Mueller R."/>
        </authorList>
    </citation>
    <scope>NUCLEOTIDE SEQUENCE [LARGE SCALE GENOMIC DNA]</scope>
    <source>
        <strain evidence="1 2">So ce26</strain>
    </source>
</reference>
<evidence type="ECO:0000313" key="1">
    <source>
        <dbReference type="EMBL" id="AUX38778.1"/>
    </source>
</evidence>
<gene>
    <name evidence="1" type="ORF">SOCE26_001560</name>
</gene>
<proteinExistence type="predicted"/>
<evidence type="ECO:0000313" key="2">
    <source>
        <dbReference type="Proteomes" id="UP000238348"/>
    </source>
</evidence>
<dbReference type="EMBL" id="CP012673">
    <property type="protein sequence ID" value="AUX38778.1"/>
    <property type="molecule type" value="Genomic_DNA"/>
</dbReference>
<dbReference type="AlphaFoldDB" id="A0A2L0EHK3"/>
<dbReference type="Proteomes" id="UP000238348">
    <property type="component" value="Chromosome"/>
</dbReference>
<sequence>MKRARLAEQARADIELIKRRRERIAEDFYDIGEALVRLKRPGVPESLGHKSFGDLCQAELGLSASKAAQLLAIVRSVPREQARSLGQERAAALLALAEATPEDDSTVTLASSVLKLPSGKRVDIATAPTRALREAAKEIRQAHAAADKPRRGLTTTAPERAAALALQRALRDLGLAEAHVAAVARHGGGAFVRIERVPLAELDLLRKALRPGRP</sequence>
<organism evidence="1 2">
    <name type="scientific">Sorangium cellulosum</name>
    <name type="common">Polyangium cellulosum</name>
    <dbReference type="NCBI Taxonomy" id="56"/>
    <lineage>
        <taxon>Bacteria</taxon>
        <taxon>Pseudomonadati</taxon>
        <taxon>Myxococcota</taxon>
        <taxon>Polyangia</taxon>
        <taxon>Polyangiales</taxon>
        <taxon>Polyangiaceae</taxon>
        <taxon>Sorangium</taxon>
    </lineage>
</organism>
<name>A0A2L0EHK3_SORCE</name>